<evidence type="ECO:0000313" key="4">
    <source>
        <dbReference type="EMBL" id="TCW23347.1"/>
    </source>
</evidence>
<name>A0A4R3ZSW3_9ACTN</name>
<comment type="caution">
    <text evidence="4">The sequence shown here is derived from an EMBL/GenBank/DDBJ whole genome shotgun (WGS) entry which is preliminary data.</text>
</comment>
<proteinExistence type="inferred from homology"/>
<dbReference type="Proteomes" id="UP000295805">
    <property type="component" value="Unassembled WGS sequence"/>
</dbReference>
<dbReference type="Pfam" id="PF00106">
    <property type="entry name" value="adh_short"/>
    <property type="match status" value="1"/>
</dbReference>
<accession>A0A4R3ZSW3</accession>
<dbReference type="EMBL" id="SMCX01000013">
    <property type="protein sequence ID" value="TCW23347.1"/>
    <property type="molecule type" value="Genomic_DNA"/>
</dbReference>
<dbReference type="PRINTS" id="PR00080">
    <property type="entry name" value="SDRFAMILY"/>
</dbReference>
<organism evidence="4 5">
    <name type="scientific">Dietzia cinnamea</name>
    <dbReference type="NCBI Taxonomy" id="321318"/>
    <lineage>
        <taxon>Bacteria</taxon>
        <taxon>Bacillati</taxon>
        <taxon>Actinomycetota</taxon>
        <taxon>Actinomycetes</taxon>
        <taxon>Mycobacteriales</taxon>
        <taxon>Dietziaceae</taxon>
        <taxon>Dietzia</taxon>
    </lineage>
</organism>
<evidence type="ECO:0000256" key="2">
    <source>
        <dbReference type="ARBA" id="ARBA00023002"/>
    </source>
</evidence>
<dbReference type="PANTHER" id="PTHR43391:SF26">
    <property type="entry name" value="BLL7251 PROTEIN"/>
    <property type="match status" value="1"/>
</dbReference>
<evidence type="ECO:0000256" key="1">
    <source>
        <dbReference type="ARBA" id="ARBA00006484"/>
    </source>
</evidence>
<dbReference type="CDD" id="cd05233">
    <property type="entry name" value="SDR_c"/>
    <property type="match status" value="1"/>
</dbReference>
<gene>
    <name evidence="4" type="ORF">EDD19_11337</name>
</gene>
<reference evidence="4 5" key="1">
    <citation type="submission" date="2019-03" db="EMBL/GenBank/DDBJ databases">
        <title>Root nodule microbial communities of legume samples collected from USA, Mexico and Botswana.</title>
        <authorList>
            <person name="Hirsch A."/>
        </authorList>
    </citation>
    <scope>NUCLEOTIDE SEQUENCE [LARGE SCALE GENOMIC DNA]</scope>
    <source>
        <strain evidence="4 5">55</strain>
    </source>
</reference>
<dbReference type="RefSeq" id="WP_243699713.1">
    <property type="nucleotide sequence ID" value="NZ_CP143053.1"/>
</dbReference>
<dbReference type="PANTHER" id="PTHR43391">
    <property type="entry name" value="RETINOL DEHYDROGENASE-RELATED"/>
    <property type="match status" value="1"/>
</dbReference>
<dbReference type="GO" id="GO:0016491">
    <property type="term" value="F:oxidoreductase activity"/>
    <property type="evidence" value="ECO:0007669"/>
    <property type="project" value="UniProtKB-KW"/>
</dbReference>
<dbReference type="PRINTS" id="PR00081">
    <property type="entry name" value="GDHRDH"/>
</dbReference>
<dbReference type="SUPFAM" id="SSF51735">
    <property type="entry name" value="NAD(P)-binding Rossmann-fold domains"/>
    <property type="match status" value="1"/>
</dbReference>
<dbReference type="AlphaFoldDB" id="A0A4R3ZSW3"/>
<evidence type="ECO:0000256" key="3">
    <source>
        <dbReference type="RuleBase" id="RU000363"/>
    </source>
</evidence>
<comment type="similarity">
    <text evidence="1 3">Belongs to the short-chain dehydrogenases/reductases (SDR) family.</text>
</comment>
<protein>
    <submittedName>
        <fullName evidence="4">Short-subunit dehydrogenase</fullName>
    </submittedName>
</protein>
<dbReference type="InterPro" id="IPR002347">
    <property type="entry name" value="SDR_fam"/>
</dbReference>
<dbReference type="GeneID" id="89532115"/>
<dbReference type="Gene3D" id="3.40.50.720">
    <property type="entry name" value="NAD(P)-binding Rossmann-like Domain"/>
    <property type="match status" value="1"/>
</dbReference>
<evidence type="ECO:0000313" key="5">
    <source>
        <dbReference type="Proteomes" id="UP000295805"/>
    </source>
</evidence>
<sequence>MTRFLPRRNAGLSGRAASDGPGRRVLITGAASGLGLALAREYLALGDEVILTDVHADPPAAVQGLPGRWSYRRLDVTSDADWASAAEDIDSLDILVNNAGIAVGGSLETTSMESWQRIVDINLLGVVRGCRALAPKLGRGGRLVITASAAGLVHAPKMGAYNATKAAAVALGETLDAELRSRGVSTSVICPQFFRSGLAESLSGDDPKADEMARKLLTRTHLTSEIIARRSVRGIEARRVVITPDALATVFWYSKRFSRVPFLASTRLIGRAVARQG</sequence>
<keyword evidence="2" id="KW-0560">Oxidoreductase</keyword>
<dbReference type="InterPro" id="IPR036291">
    <property type="entry name" value="NAD(P)-bd_dom_sf"/>
</dbReference>